<keyword evidence="6 13" id="KW-1133">Transmembrane helix</keyword>
<dbReference type="SUPFAM" id="SSF55856">
    <property type="entry name" value="Cytochrome b5-like heme/steroid binding domain"/>
    <property type="match status" value="1"/>
</dbReference>
<organism evidence="15 16">
    <name type="scientific">Metschnikowia bicuspidata</name>
    <dbReference type="NCBI Taxonomy" id="27322"/>
    <lineage>
        <taxon>Eukaryota</taxon>
        <taxon>Fungi</taxon>
        <taxon>Dikarya</taxon>
        <taxon>Ascomycota</taxon>
        <taxon>Saccharomycotina</taxon>
        <taxon>Pichiomycetes</taxon>
        <taxon>Metschnikowiaceae</taxon>
        <taxon>Metschnikowia</taxon>
    </lineage>
</organism>
<evidence type="ECO:0000256" key="1">
    <source>
        <dbReference type="ARBA" id="ARBA00004141"/>
    </source>
</evidence>
<evidence type="ECO:0000256" key="7">
    <source>
        <dbReference type="ARBA" id="ARBA00023002"/>
    </source>
</evidence>
<dbReference type="SMART" id="SM01117">
    <property type="entry name" value="Cyt-b5"/>
    <property type="match status" value="1"/>
</dbReference>
<comment type="cofactor">
    <cofactor evidence="11">
        <name>Fe(2+)</name>
        <dbReference type="ChEBI" id="CHEBI:29033"/>
    </cofactor>
    <text evidence="11">Expected to bind 2 Fe(2+) ions per subunit.</text>
</comment>
<keyword evidence="3 11" id="KW-0444">Lipid biosynthesis</keyword>
<dbReference type="InterPro" id="IPR001199">
    <property type="entry name" value="Cyt_B5-like_heme/steroid-bd"/>
</dbReference>
<dbReference type="Pfam" id="PF00173">
    <property type="entry name" value="Cyt-b5"/>
    <property type="match status" value="1"/>
</dbReference>
<evidence type="ECO:0000256" key="11">
    <source>
        <dbReference type="PIRNR" id="PIRNR000345"/>
    </source>
</evidence>
<dbReference type="AlphaFoldDB" id="A0A4P9ZK36"/>
<dbReference type="PROSITE" id="PS50255">
    <property type="entry name" value="CYTOCHROME_B5_2"/>
    <property type="match status" value="1"/>
</dbReference>
<reference evidence="16" key="1">
    <citation type="journal article" date="2018" name="Nat. Microbiol.">
        <title>Leveraging single-cell genomics to expand the fungal tree of life.</title>
        <authorList>
            <person name="Ahrendt S.R."/>
            <person name="Quandt C.A."/>
            <person name="Ciobanu D."/>
            <person name="Clum A."/>
            <person name="Salamov A."/>
            <person name="Andreopoulos B."/>
            <person name="Cheng J.F."/>
            <person name="Woyke T."/>
            <person name="Pelin A."/>
            <person name="Henrissat B."/>
            <person name="Reynolds N.K."/>
            <person name="Benny G.L."/>
            <person name="Smith M.E."/>
            <person name="James T.Y."/>
            <person name="Grigoriev I.V."/>
        </authorList>
    </citation>
    <scope>NUCLEOTIDE SEQUENCE [LARGE SCALE GENOMIC DNA]</scope>
    <source>
        <strain evidence="16">Baker2002</strain>
    </source>
</reference>
<protein>
    <recommendedName>
        <fullName evidence="11">Acyl-CoA desaturase</fullName>
        <ecNumber evidence="11">1.14.19.1</ecNumber>
    </recommendedName>
</protein>
<accession>A0A4P9ZK36</accession>
<dbReference type="Gene3D" id="3.10.120.10">
    <property type="entry name" value="Cytochrome b5-like heme/steroid binding domain"/>
    <property type="match status" value="1"/>
</dbReference>
<evidence type="ECO:0000256" key="10">
    <source>
        <dbReference type="ARBA" id="ARBA00023160"/>
    </source>
</evidence>
<dbReference type="Proteomes" id="UP000268321">
    <property type="component" value="Unassembled WGS sequence"/>
</dbReference>
<keyword evidence="11" id="KW-0813">Transport</keyword>
<evidence type="ECO:0000313" key="16">
    <source>
        <dbReference type="Proteomes" id="UP000268321"/>
    </source>
</evidence>
<comment type="catalytic activity">
    <reaction evidence="11">
        <text>octadecanoyl-CoA + 2 Fe(II)-[cytochrome b5] + O2 + 2 H(+) = (9Z)-octadecenoyl-CoA + 2 Fe(III)-[cytochrome b5] + 2 H2O</text>
        <dbReference type="Rhea" id="RHEA:19721"/>
        <dbReference type="Rhea" id="RHEA-COMP:10438"/>
        <dbReference type="Rhea" id="RHEA-COMP:10439"/>
        <dbReference type="ChEBI" id="CHEBI:15377"/>
        <dbReference type="ChEBI" id="CHEBI:15378"/>
        <dbReference type="ChEBI" id="CHEBI:15379"/>
        <dbReference type="ChEBI" id="CHEBI:29033"/>
        <dbReference type="ChEBI" id="CHEBI:29034"/>
        <dbReference type="ChEBI" id="CHEBI:57387"/>
        <dbReference type="ChEBI" id="CHEBI:57394"/>
        <dbReference type="EC" id="1.14.19.1"/>
    </reaction>
</comment>
<keyword evidence="7 11" id="KW-0560">Oxidoreductase</keyword>
<dbReference type="GO" id="GO:0004768">
    <property type="term" value="F:stearoyl-CoA 9-desaturase activity"/>
    <property type="evidence" value="ECO:0007669"/>
    <property type="project" value="UniProtKB-UniRule"/>
</dbReference>
<evidence type="ECO:0000256" key="3">
    <source>
        <dbReference type="ARBA" id="ARBA00022516"/>
    </source>
</evidence>
<evidence type="ECO:0000313" key="15">
    <source>
        <dbReference type="EMBL" id="RKP32922.1"/>
    </source>
</evidence>
<keyword evidence="5 11" id="KW-0276">Fatty acid metabolism</keyword>
<keyword evidence="11" id="KW-0408">Iron</keyword>
<dbReference type="InterPro" id="IPR036400">
    <property type="entry name" value="Cyt_B5-like_heme/steroid_sf"/>
</dbReference>
<dbReference type="EMBL" id="ML004429">
    <property type="protein sequence ID" value="RKP32922.1"/>
    <property type="molecule type" value="Genomic_DNA"/>
</dbReference>
<feature type="transmembrane region" description="Helical" evidence="13">
    <location>
        <begin position="41"/>
        <end position="62"/>
    </location>
</feature>
<dbReference type="GO" id="GO:0005789">
    <property type="term" value="C:endoplasmic reticulum membrane"/>
    <property type="evidence" value="ECO:0007669"/>
    <property type="project" value="TreeGrafter"/>
</dbReference>
<evidence type="ECO:0000256" key="6">
    <source>
        <dbReference type="ARBA" id="ARBA00022989"/>
    </source>
</evidence>
<evidence type="ECO:0000256" key="9">
    <source>
        <dbReference type="ARBA" id="ARBA00023136"/>
    </source>
</evidence>
<comment type="similarity">
    <text evidence="2 11">Belongs to the fatty acid desaturase type 1 family.</text>
</comment>
<comment type="function">
    <text evidence="11">Stearoyl-CoA desaturase that utilizes O(2) and electrons from reduced cytochrome b5 to introduce the first double bond into saturated fatty acyl-CoA substrates.</text>
</comment>
<keyword evidence="16" id="KW-1185">Reference proteome</keyword>
<dbReference type="InterPro" id="IPR015876">
    <property type="entry name" value="Acyl-CoA_DS"/>
</dbReference>
<feature type="domain" description="Cytochrome b5 heme-binding" evidence="14">
    <location>
        <begin position="398"/>
        <end position="480"/>
    </location>
</feature>
<keyword evidence="11" id="KW-0479">Metal-binding</keyword>
<proteinExistence type="inferred from homology"/>
<feature type="transmembrane region" description="Helical" evidence="13">
    <location>
        <begin position="105"/>
        <end position="123"/>
    </location>
</feature>
<name>A0A4P9ZK36_9ASCO</name>
<dbReference type="PANTHER" id="PTHR11351:SF31">
    <property type="entry name" value="DESATURASE 1, ISOFORM A-RELATED"/>
    <property type="match status" value="1"/>
</dbReference>
<dbReference type="CDD" id="cd03505">
    <property type="entry name" value="Delta9-FADS-like"/>
    <property type="match status" value="1"/>
</dbReference>
<dbReference type="PIRSF" id="PIRSF000345">
    <property type="entry name" value="OLE1"/>
    <property type="match status" value="1"/>
</dbReference>
<gene>
    <name evidence="15" type="ORF">METBISCDRAFT_11393</name>
</gene>
<feature type="transmembrane region" description="Helical" evidence="13">
    <location>
        <begin position="74"/>
        <end position="93"/>
    </location>
</feature>
<dbReference type="PANTHER" id="PTHR11351">
    <property type="entry name" value="ACYL-COA DESATURASE"/>
    <property type="match status" value="1"/>
</dbReference>
<evidence type="ECO:0000256" key="13">
    <source>
        <dbReference type="SAM" id="Phobius"/>
    </source>
</evidence>
<dbReference type="GO" id="GO:0005506">
    <property type="term" value="F:iron ion binding"/>
    <property type="evidence" value="ECO:0007669"/>
    <property type="project" value="TreeGrafter"/>
</dbReference>
<dbReference type="OrthoDB" id="10260134at2759"/>
<evidence type="ECO:0000256" key="4">
    <source>
        <dbReference type="ARBA" id="ARBA00022692"/>
    </source>
</evidence>
<evidence type="ECO:0000256" key="8">
    <source>
        <dbReference type="ARBA" id="ARBA00023098"/>
    </source>
</evidence>
<sequence length="515" mass="59367">MSAATSRGVKIQKRKAQNLPADSRTARKVLQKRKEAFLRRINYFTFFTAVGLPLCALLYLIHENHSLIPASSRTRWFCGLYYIITILAFTAGYHKYYAHSAFRVLSLRLHLFFNVFGSSLGLGPVRVWATMHRAHHQFTDDVERDPYSIKRGFLWAHWGWLLRKPTSFYNEFVESEFPYFNGDNELTTTAGAGLFTVSNAESQDGVVQETFEIRVNDKKERQRETLEWILWQEKWHMVCFLFSSVIIPILTTVVYCNDTWINGLVYPGILRMFFAQQLILSTESICHTKWLQVTILTQPFNDKNLLGNCHNPFVSVLTFGQALQNYHHEFPHDYRVSSLIWAFDPTKWFIWTLSKLGLVDQLCKTPSDLVMQLRIQQKQHVLNQMRSQLNWGTPLSKLPMITTREFRTLCQSAAYQDRIYIVIQNVIHDITPFMDQHPGGLALLMASHGKDATKAFYGDVYGHLTAAVNLLATMRIGVLDVGDEEGVWRRVAREEGVVSTRVERQGGERRSAEAA</sequence>
<feature type="region of interest" description="Disordered" evidence="12">
    <location>
        <begin position="1"/>
        <end position="20"/>
    </location>
</feature>
<keyword evidence="10 11" id="KW-0275">Fatty acid biosynthesis</keyword>
<evidence type="ECO:0000256" key="12">
    <source>
        <dbReference type="SAM" id="MobiDB-lite"/>
    </source>
</evidence>
<dbReference type="GO" id="GO:0006636">
    <property type="term" value="P:unsaturated fatty acid biosynthetic process"/>
    <property type="evidence" value="ECO:0007669"/>
    <property type="project" value="UniProtKB-UniRule"/>
</dbReference>
<evidence type="ECO:0000259" key="14">
    <source>
        <dbReference type="PROSITE" id="PS50255"/>
    </source>
</evidence>
<dbReference type="InterPro" id="IPR009160">
    <property type="entry name" value="Acyl-CoA_deSatase_haem/ster-bd"/>
</dbReference>
<evidence type="ECO:0000256" key="5">
    <source>
        <dbReference type="ARBA" id="ARBA00022832"/>
    </source>
</evidence>
<keyword evidence="8 11" id="KW-0443">Lipid metabolism</keyword>
<evidence type="ECO:0000256" key="2">
    <source>
        <dbReference type="ARBA" id="ARBA00009295"/>
    </source>
</evidence>
<dbReference type="PRINTS" id="PR00075">
    <property type="entry name" value="FACDDSATRASE"/>
</dbReference>
<dbReference type="EC" id="1.14.19.1" evidence="11"/>
<keyword evidence="9 13" id="KW-0472">Membrane</keyword>
<comment type="subcellular location">
    <subcellularLocation>
        <location evidence="1">Membrane</location>
        <topology evidence="1">Multi-pass membrane protein</topology>
    </subcellularLocation>
</comment>
<keyword evidence="11" id="KW-0249">Electron transport</keyword>
<keyword evidence="4 13" id="KW-0812">Transmembrane</keyword>
<keyword evidence="11" id="KW-0349">Heme</keyword>